<feature type="transmembrane region" description="Helical" evidence="1">
    <location>
        <begin position="239"/>
        <end position="264"/>
    </location>
</feature>
<evidence type="ECO:0000313" key="3">
    <source>
        <dbReference type="Proteomes" id="UP001140949"/>
    </source>
</evidence>
<sequence length="314" mass="36039">MDVDIGYWTRWQVAVCGLILAVPAAGAAAAIWRSRPAPVRSSDLWLPCWRRVHPVWLLLYRVLVLVPMLYLLYCMLLARGIAAFYFYTQWTFALVIIYFLIATLISAHGCWIYSKGHSSEIESAKRLLEKDFEENLPATLTFKTNTNRNITKLPNYHEEIEVDQTAGFLGYTMQIIYQTCAGAVMLTDIVFWGVLLPFSSSDYFKLSLVKGCVHSLNAVFLILDTSLNSLQFPLFRMAYFVLWSSIYVIFQWILHACGISWWPYPFLELANPWAPLWYFCMALVHIPCYGIYVLVVKAKDSIVQKTSTSYTSPL</sequence>
<proteinExistence type="predicted"/>
<accession>A0AAX6DGK3</accession>
<evidence type="ECO:0000313" key="2">
    <source>
        <dbReference type="EMBL" id="KAJ6790913.1"/>
    </source>
</evidence>
<evidence type="ECO:0000256" key="1">
    <source>
        <dbReference type="SAM" id="Phobius"/>
    </source>
</evidence>
<organism evidence="2 3">
    <name type="scientific">Iris pallida</name>
    <name type="common">Sweet iris</name>
    <dbReference type="NCBI Taxonomy" id="29817"/>
    <lineage>
        <taxon>Eukaryota</taxon>
        <taxon>Viridiplantae</taxon>
        <taxon>Streptophyta</taxon>
        <taxon>Embryophyta</taxon>
        <taxon>Tracheophyta</taxon>
        <taxon>Spermatophyta</taxon>
        <taxon>Magnoliopsida</taxon>
        <taxon>Liliopsida</taxon>
        <taxon>Asparagales</taxon>
        <taxon>Iridaceae</taxon>
        <taxon>Iridoideae</taxon>
        <taxon>Irideae</taxon>
        <taxon>Iris</taxon>
    </lineage>
</organism>
<keyword evidence="1" id="KW-0472">Membrane</keyword>
<feature type="transmembrane region" description="Helical" evidence="1">
    <location>
        <begin position="175"/>
        <end position="195"/>
    </location>
</feature>
<gene>
    <name evidence="2" type="ORF">M6B38_246620</name>
</gene>
<feature type="transmembrane region" description="Helical" evidence="1">
    <location>
        <begin position="276"/>
        <end position="295"/>
    </location>
</feature>
<comment type="caution">
    <text evidence="2">The sequence shown here is derived from an EMBL/GenBank/DDBJ whole genome shotgun (WGS) entry which is preliminary data.</text>
</comment>
<feature type="transmembrane region" description="Helical" evidence="1">
    <location>
        <begin position="12"/>
        <end position="32"/>
    </location>
</feature>
<name>A0AAX6DGK3_IRIPA</name>
<keyword evidence="3" id="KW-1185">Reference proteome</keyword>
<dbReference type="GO" id="GO:0016020">
    <property type="term" value="C:membrane"/>
    <property type="evidence" value="ECO:0007669"/>
    <property type="project" value="TreeGrafter"/>
</dbReference>
<dbReference type="AlphaFoldDB" id="A0AAX6DGK3"/>
<dbReference type="Proteomes" id="UP001140949">
    <property type="component" value="Unassembled WGS sequence"/>
</dbReference>
<dbReference type="PANTHER" id="PTHR12242:SF6">
    <property type="entry name" value="PROTEIN ROLLING PROTEIN"/>
    <property type="match status" value="1"/>
</dbReference>
<reference evidence="2" key="2">
    <citation type="submission" date="2023-04" db="EMBL/GenBank/DDBJ databases">
        <authorList>
            <person name="Bruccoleri R.E."/>
            <person name="Oakeley E.J."/>
            <person name="Faust A.-M."/>
            <person name="Dessus-Babus S."/>
            <person name="Altorfer M."/>
            <person name="Burckhardt D."/>
            <person name="Oertli M."/>
            <person name="Naumann U."/>
            <person name="Petersen F."/>
            <person name="Wong J."/>
        </authorList>
    </citation>
    <scope>NUCLEOTIDE SEQUENCE</scope>
    <source>
        <strain evidence="2">GSM-AAB239-AS_SAM_17_03QT</strain>
        <tissue evidence="2">Leaf</tissue>
    </source>
</reference>
<protein>
    <submittedName>
        <fullName evidence="2">Uncharacterized protein</fullName>
    </submittedName>
</protein>
<feature type="transmembrane region" description="Helical" evidence="1">
    <location>
        <begin position="58"/>
        <end position="86"/>
    </location>
</feature>
<dbReference type="EMBL" id="JANAVB010044819">
    <property type="protein sequence ID" value="KAJ6790913.1"/>
    <property type="molecule type" value="Genomic_DNA"/>
</dbReference>
<feature type="transmembrane region" description="Helical" evidence="1">
    <location>
        <begin position="92"/>
        <end position="113"/>
    </location>
</feature>
<keyword evidence="1" id="KW-1133">Transmembrane helix</keyword>
<keyword evidence="1" id="KW-0812">Transmembrane</keyword>
<reference evidence="2" key="1">
    <citation type="journal article" date="2023" name="GigaByte">
        <title>Genome assembly of the bearded iris, Iris pallida Lam.</title>
        <authorList>
            <person name="Bruccoleri R.E."/>
            <person name="Oakeley E.J."/>
            <person name="Faust A.M.E."/>
            <person name="Altorfer M."/>
            <person name="Dessus-Babus S."/>
            <person name="Burckhardt D."/>
            <person name="Oertli M."/>
            <person name="Naumann U."/>
            <person name="Petersen F."/>
            <person name="Wong J."/>
        </authorList>
    </citation>
    <scope>NUCLEOTIDE SEQUENCE</scope>
    <source>
        <strain evidence="2">GSM-AAB239-AS_SAM_17_03QT</strain>
    </source>
</reference>
<dbReference type="PANTHER" id="PTHR12242">
    <property type="entry name" value="OS02G0130600 PROTEIN-RELATED"/>
    <property type="match status" value="1"/>
</dbReference>